<dbReference type="InterPro" id="IPR012912">
    <property type="entry name" value="Plasmid_pRiA4b_Orf3-like"/>
</dbReference>
<dbReference type="PANTHER" id="PTHR41878:SF1">
    <property type="entry name" value="TNPR PROTEIN"/>
    <property type="match status" value="1"/>
</dbReference>
<evidence type="ECO:0000313" key="3">
    <source>
        <dbReference type="Proteomes" id="UP000217182"/>
    </source>
</evidence>
<reference evidence="2 3" key="1">
    <citation type="submission" date="2016-01" db="EMBL/GenBank/DDBJ databases">
        <authorList>
            <person name="Oliw E.H."/>
        </authorList>
    </citation>
    <scope>NUCLEOTIDE SEQUENCE [LARGE SCALE GENOMIC DNA]</scope>
    <source>
        <strain evidence="2 3">FRB97</strain>
    </source>
</reference>
<proteinExistence type="predicted"/>
<dbReference type="OrthoDB" id="9816539at2"/>
<dbReference type="Gene3D" id="3.10.290.30">
    <property type="entry name" value="MM3350-like"/>
    <property type="match status" value="1"/>
</dbReference>
<keyword evidence="3" id="KW-1185">Reference proteome</keyword>
<gene>
    <name evidence="2" type="ORF">AWC35_04180</name>
</gene>
<name>A0A250AXQ9_9GAMM</name>
<dbReference type="InterPro" id="IPR024047">
    <property type="entry name" value="MM3350-like_sf"/>
</dbReference>
<protein>
    <recommendedName>
        <fullName evidence="1">Plasmid pRiA4b Orf3-like domain-containing protein</fullName>
    </recommendedName>
</protein>
<sequence>MGKYYLLRIELADITPAIWRRIVVPAAITLDRLHDVIQIVMDWEEQHLHQFSYKKRYYLEMPETPEEENEAAVRLNQLLTRRGATPHYMYDFGDSWLHTLTLEHSNYPEQELLLPIFCLDGERAGPPEDCGGAAGYANLLAAVGDPQSEEHGNYCDWLGLEEGQQAVEAIAEIIAFFSADEVNEQLALYLRWSRDRQLPLFEK</sequence>
<dbReference type="KEGG" id="gqu:AWC35_04180"/>
<dbReference type="Proteomes" id="UP000217182">
    <property type="component" value="Chromosome"/>
</dbReference>
<accession>A0A250AXQ9</accession>
<dbReference type="Pfam" id="PF07929">
    <property type="entry name" value="PRiA4_ORF3"/>
    <property type="match status" value="1"/>
</dbReference>
<dbReference type="EMBL" id="CP014136">
    <property type="protein sequence ID" value="ATA18606.1"/>
    <property type="molecule type" value="Genomic_DNA"/>
</dbReference>
<dbReference type="RefSeq" id="WP_095845207.1">
    <property type="nucleotide sequence ID" value="NZ_CP014136.1"/>
</dbReference>
<evidence type="ECO:0000259" key="1">
    <source>
        <dbReference type="Pfam" id="PF07929"/>
    </source>
</evidence>
<dbReference type="AlphaFoldDB" id="A0A250AXQ9"/>
<dbReference type="PANTHER" id="PTHR41878">
    <property type="entry name" value="LEXA REPRESSOR-RELATED"/>
    <property type="match status" value="1"/>
</dbReference>
<feature type="domain" description="Plasmid pRiA4b Orf3-like" evidence="1">
    <location>
        <begin position="4"/>
        <end position="159"/>
    </location>
</feature>
<organism evidence="2 3">
    <name type="scientific">Gibbsiella quercinecans</name>
    <dbReference type="NCBI Taxonomy" id="929813"/>
    <lineage>
        <taxon>Bacteria</taxon>
        <taxon>Pseudomonadati</taxon>
        <taxon>Pseudomonadota</taxon>
        <taxon>Gammaproteobacteria</taxon>
        <taxon>Enterobacterales</taxon>
        <taxon>Yersiniaceae</taxon>
        <taxon>Gibbsiella</taxon>
    </lineage>
</organism>
<dbReference type="SUPFAM" id="SSF159941">
    <property type="entry name" value="MM3350-like"/>
    <property type="match status" value="1"/>
</dbReference>
<evidence type="ECO:0000313" key="2">
    <source>
        <dbReference type="EMBL" id="ATA18606.1"/>
    </source>
</evidence>